<dbReference type="RefSeq" id="WP_381429491.1">
    <property type="nucleotide sequence ID" value="NZ_JBHSNO010000001.1"/>
</dbReference>
<organism evidence="2 3">
    <name type="scientific">Sporosarcina soli</name>
    <dbReference type="NCBI Taxonomy" id="334736"/>
    <lineage>
        <taxon>Bacteria</taxon>
        <taxon>Bacillati</taxon>
        <taxon>Bacillota</taxon>
        <taxon>Bacilli</taxon>
        <taxon>Bacillales</taxon>
        <taxon>Caryophanaceae</taxon>
        <taxon>Sporosarcina</taxon>
    </lineage>
</organism>
<dbReference type="PANTHER" id="PTHR43767">
    <property type="entry name" value="LONG-CHAIN-FATTY-ACID--COA LIGASE"/>
    <property type="match status" value="1"/>
</dbReference>
<dbReference type="SUPFAM" id="SSF56801">
    <property type="entry name" value="Acetyl-CoA synthetase-like"/>
    <property type="match status" value="1"/>
</dbReference>
<gene>
    <name evidence="2" type="ORF">ACFPRA_00880</name>
</gene>
<keyword evidence="3" id="KW-1185">Reference proteome</keyword>
<dbReference type="Proteomes" id="UP001596109">
    <property type="component" value="Unassembled WGS sequence"/>
</dbReference>
<dbReference type="InterPro" id="IPR000873">
    <property type="entry name" value="AMP-dep_synth/lig_dom"/>
</dbReference>
<dbReference type="Gene3D" id="3.40.50.980">
    <property type="match status" value="1"/>
</dbReference>
<feature type="domain" description="AMP-dependent synthetase/ligase" evidence="1">
    <location>
        <begin position="34"/>
        <end position="84"/>
    </location>
</feature>
<protein>
    <submittedName>
        <fullName evidence="2">AMP-binding protein</fullName>
    </submittedName>
</protein>
<evidence type="ECO:0000259" key="1">
    <source>
        <dbReference type="Pfam" id="PF00501"/>
    </source>
</evidence>
<name>A0ABW0TDM2_9BACL</name>
<dbReference type="PANTHER" id="PTHR43767:SF1">
    <property type="entry name" value="NONRIBOSOMAL PEPTIDE SYNTHASE PES1 (EUROFUNG)-RELATED"/>
    <property type="match status" value="1"/>
</dbReference>
<sequence>MIRPWHSLYPQGVSPKVAIPNQTIYELLEGSVLDAPTHKAVIYEGKELTYSELKTACDRLAAALYNRGIRKGERIAVMLPNSVE</sequence>
<evidence type="ECO:0000313" key="2">
    <source>
        <dbReference type="EMBL" id="MFC5587461.1"/>
    </source>
</evidence>
<dbReference type="InterPro" id="IPR050237">
    <property type="entry name" value="ATP-dep_AMP-bd_enzyme"/>
</dbReference>
<reference evidence="3" key="1">
    <citation type="journal article" date="2019" name="Int. J. Syst. Evol. Microbiol.">
        <title>The Global Catalogue of Microorganisms (GCM) 10K type strain sequencing project: providing services to taxonomists for standard genome sequencing and annotation.</title>
        <authorList>
            <consortium name="The Broad Institute Genomics Platform"/>
            <consortium name="The Broad Institute Genome Sequencing Center for Infectious Disease"/>
            <person name="Wu L."/>
            <person name="Ma J."/>
        </authorList>
    </citation>
    <scope>NUCLEOTIDE SEQUENCE [LARGE SCALE GENOMIC DNA]</scope>
    <source>
        <strain evidence="3">CGMCC 4.1434</strain>
    </source>
</reference>
<dbReference type="Pfam" id="PF00501">
    <property type="entry name" value="AMP-binding"/>
    <property type="match status" value="1"/>
</dbReference>
<accession>A0ABW0TDM2</accession>
<comment type="caution">
    <text evidence="2">The sequence shown here is derived from an EMBL/GenBank/DDBJ whole genome shotgun (WGS) entry which is preliminary data.</text>
</comment>
<dbReference type="EMBL" id="JBHSNO010000001">
    <property type="protein sequence ID" value="MFC5587461.1"/>
    <property type="molecule type" value="Genomic_DNA"/>
</dbReference>
<evidence type="ECO:0000313" key="3">
    <source>
        <dbReference type="Proteomes" id="UP001596109"/>
    </source>
</evidence>
<proteinExistence type="predicted"/>